<proteinExistence type="predicted"/>
<dbReference type="EMBL" id="ML996177">
    <property type="protein sequence ID" value="KAF2732437.1"/>
    <property type="molecule type" value="Genomic_DNA"/>
</dbReference>
<evidence type="ECO:0000256" key="1">
    <source>
        <dbReference type="SAM" id="MobiDB-lite"/>
    </source>
</evidence>
<comment type="caution">
    <text evidence="2">The sequence shown here is derived from an EMBL/GenBank/DDBJ whole genome shotgun (WGS) entry which is preliminary data.</text>
</comment>
<feature type="region of interest" description="Disordered" evidence="1">
    <location>
        <begin position="1"/>
        <end position="172"/>
    </location>
</feature>
<reference evidence="2" key="1">
    <citation type="journal article" date="2020" name="Stud. Mycol.">
        <title>101 Dothideomycetes genomes: a test case for predicting lifestyles and emergence of pathogens.</title>
        <authorList>
            <person name="Haridas S."/>
            <person name="Albert R."/>
            <person name="Binder M."/>
            <person name="Bloem J."/>
            <person name="Labutti K."/>
            <person name="Salamov A."/>
            <person name="Andreopoulos B."/>
            <person name="Baker S."/>
            <person name="Barry K."/>
            <person name="Bills G."/>
            <person name="Bluhm B."/>
            <person name="Cannon C."/>
            <person name="Castanera R."/>
            <person name="Culley D."/>
            <person name="Daum C."/>
            <person name="Ezra D."/>
            <person name="Gonzalez J."/>
            <person name="Henrissat B."/>
            <person name="Kuo A."/>
            <person name="Liang C."/>
            <person name="Lipzen A."/>
            <person name="Lutzoni F."/>
            <person name="Magnuson J."/>
            <person name="Mondo S."/>
            <person name="Nolan M."/>
            <person name="Ohm R."/>
            <person name="Pangilinan J."/>
            <person name="Park H.-J."/>
            <person name="Ramirez L."/>
            <person name="Alfaro M."/>
            <person name="Sun H."/>
            <person name="Tritt A."/>
            <person name="Yoshinaga Y."/>
            <person name="Zwiers L.-H."/>
            <person name="Turgeon B."/>
            <person name="Goodwin S."/>
            <person name="Spatafora J."/>
            <person name="Crous P."/>
            <person name="Grigoriev I."/>
        </authorList>
    </citation>
    <scope>NUCLEOTIDE SEQUENCE</scope>
    <source>
        <strain evidence="2">CBS 125425</strain>
    </source>
</reference>
<organism evidence="2 3">
    <name type="scientific">Polyplosphaeria fusca</name>
    <dbReference type="NCBI Taxonomy" id="682080"/>
    <lineage>
        <taxon>Eukaryota</taxon>
        <taxon>Fungi</taxon>
        <taxon>Dikarya</taxon>
        <taxon>Ascomycota</taxon>
        <taxon>Pezizomycotina</taxon>
        <taxon>Dothideomycetes</taxon>
        <taxon>Pleosporomycetidae</taxon>
        <taxon>Pleosporales</taxon>
        <taxon>Tetraplosphaeriaceae</taxon>
        <taxon>Polyplosphaeria</taxon>
    </lineage>
</organism>
<name>A0A9P4QRG6_9PLEO</name>
<accession>A0A9P4QRG6</accession>
<dbReference type="AlphaFoldDB" id="A0A9P4QRG6"/>
<sequence length="248" mass="27010">MALASYCVCPRSRSHLQPPRRYARRPSAPRRLPLCSCVPTLPTTPTAPTPPPRSAASRRRRRASAARASQRASVTLLGTASPNRPAGQDLFHDLPQSSRQQRAFHLSRPRRRTSPCCLQPTAGHLPPQALASSAPSRPPLERRSAPFNLSTGGPAQPARSPQPGPSRRHSSLPRLWTGTALASTCLGRAPSRPPSHHHIHFHLHLLHHHHHHPNSFLRTRTPPSPAAPALPSNPRLGPHAPSPNGRLN</sequence>
<evidence type="ECO:0000313" key="3">
    <source>
        <dbReference type="Proteomes" id="UP000799444"/>
    </source>
</evidence>
<keyword evidence="3" id="KW-1185">Reference proteome</keyword>
<protein>
    <submittedName>
        <fullName evidence="2">Uncharacterized protein</fullName>
    </submittedName>
</protein>
<dbReference type="Proteomes" id="UP000799444">
    <property type="component" value="Unassembled WGS sequence"/>
</dbReference>
<gene>
    <name evidence="2" type="ORF">EJ04DRAFT_337040</name>
</gene>
<evidence type="ECO:0000313" key="2">
    <source>
        <dbReference type="EMBL" id="KAF2732437.1"/>
    </source>
</evidence>
<feature type="region of interest" description="Disordered" evidence="1">
    <location>
        <begin position="212"/>
        <end position="248"/>
    </location>
</feature>
<feature type="compositionally biased region" description="Low complexity" evidence="1">
    <location>
        <begin position="29"/>
        <end position="44"/>
    </location>
</feature>